<keyword evidence="1" id="KW-0472">Membrane</keyword>
<sequence>MFLSIIEGIVLCFALLMVCVINIQNGPVGGVHYYEKPVQERVTEMGLITEKQIKRNLLWSAIVLMAALVIVAPLMMIYINHTNAFADGFIQLLIMYMVCGIFDRCFIDWYWVGHTKAWLIPGTEDLMPYIHKETWIKKIVLTVILYPALAALLSWLLFG</sequence>
<feature type="transmembrane region" description="Helical" evidence="1">
    <location>
        <begin position="57"/>
        <end position="79"/>
    </location>
</feature>
<gene>
    <name evidence="2" type="ORF">FXF36_16005</name>
</gene>
<keyword evidence="1" id="KW-1133">Transmembrane helix</keyword>
<dbReference type="KEGG" id="pxv:FXF36_16005"/>
<feature type="transmembrane region" description="Helical" evidence="1">
    <location>
        <begin position="139"/>
        <end position="158"/>
    </location>
</feature>
<organism evidence="2 3">
    <name type="scientific">Pseudobutyrivibrio xylanivorans</name>
    <dbReference type="NCBI Taxonomy" id="185007"/>
    <lineage>
        <taxon>Bacteria</taxon>
        <taxon>Bacillati</taxon>
        <taxon>Bacillota</taxon>
        <taxon>Clostridia</taxon>
        <taxon>Lachnospirales</taxon>
        <taxon>Lachnospiraceae</taxon>
        <taxon>Pseudobutyrivibrio</taxon>
    </lineage>
</organism>
<proteinExistence type="predicted"/>
<dbReference type="OrthoDB" id="3192072at2"/>
<evidence type="ECO:0000313" key="2">
    <source>
        <dbReference type="EMBL" id="QFJ56414.1"/>
    </source>
</evidence>
<dbReference type="Proteomes" id="UP000327030">
    <property type="component" value="Chromosome PxyII"/>
</dbReference>
<name>A0A5P6VW69_PSEXY</name>
<keyword evidence="1" id="KW-0812">Transmembrane</keyword>
<dbReference type="EMBL" id="CP043030">
    <property type="protein sequence ID" value="QFJ56414.1"/>
    <property type="molecule type" value="Genomic_DNA"/>
</dbReference>
<dbReference type="AlphaFoldDB" id="A0A5P6VW69"/>
<feature type="transmembrane region" description="Helical" evidence="1">
    <location>
        <begin position="85"/>
        <end position="106"/>
    </location>
</feature>
<evidence type="ECO:0000313" key="3">
    <source>
        <dbReference type="Proteomes" id="UP000327030"/>
    </source>
</evidence>
<protein>
    <submittedName>
        <fullName evidence="2">Uncharacterized protein</fullName>
    </submittedName>
</protein>
<accession>A0A5P6VW69</accession>
<evidence type="ECO:0000256" key="1">
    <source>
        <dbReference type="SAM" id="Phobius"/>
    </source>
</evidence>
<reference evidence="3" key="1">
    <citation type="submission" date="2019-08" db="EMBL/GenBank/DDBJ databases">
        <title>Complete Genome Sequence of the Polysaccharide-Degrading Rumen Bacterium Pseudobutyrivibrio xylanivorans MA3014.</title>
        <authorList>
            <person name="Palevich N."/>
            <person name="Maclean P.H."/>
            <person name="Kelly W.J."/>
            <person name="Leahy S.C."/>
            <person name="Rakonjac J."/>
            <person name="Attwood G.T."/>
        </authorList>
    </citation>
    <scope>NUCLEOTIDE SEQUENCE [LARGE SCALE GENOMIC DNA]</scope>
    <source>
        <strain evidence="3">MA3014</strain>
    </source>
</reference>
<dbReference type="RefSeq" id="WP_151626088.1">
    <property type="nucleotide sequence ID" value="NZ_CP043030.1"/>
</dbReference>
<feature type="transmembrane region" description="Helical" evidence="1">
    <location>
        <begin position="6"/>
        <end position="23"/>
    </location>
</feature>